<name>A0A1Y0IA07_9GAMM</name>
<protein>
    <submittedName>
        <fullName evidence="1">Antitoxin</fullName>
    </submittedName>
</protein>
<dbReference type="AlphaFoldDB" id="A0A1Y0IA07"/>
<organism evidence="1 2">
    <name type="scientific">Oleiphilus messinensis</name>
    <dbReference type="NCBI Taxonomy" id="141451"/>
    <lineage>
        <taxon>Bacteria</taxon>
        <taxon>Pseudomonadati</taxon>
        <taxon>Pseudomonadota</taxon>
        <taxon>Gammaproteobacteria</taxon>
        <taxon>Oceanospirillales</taxon>
        <taxon>Oleiphilaceae</taxon>
        <taxon>Oleiphilus</taxon>
    </lineage>
</organism>
<reference evidence="1 2" key="1">
    <citation type="submission" date="2017-05" db="EMBL/GenBank/DDBJ databases">
        <title>Genomic insights into alkan degradation activity of Oleiphilus messinensis.</title>
        <authorList>
            <person name="Kozyavkin S.A."/>
            <person name="Slesarev A.I."/>
            <person name="Golyshin P.N."/>
            <person name="Korzhenkov A."/>
            <person name="Golyshina O.N."/>
            <person name="Toshchakov S.V."/>
        </authorList>
    </citation>
    <scope>NUCLEOTIDE SEQUENCE [LARGE SCALE GENOMIC DNA]</scope>
    <source>
        <strain evidence="1 2">ME102</strain>
    </source>
</reference>
<gene>
    <name evidence="1" type="ORF">OLMES_3308</name>
</gene>
<evidence type="ECO:0000313" key="1">
    <source>
        <dbReference type="EMBL" id="ARU57348.1"/>
    </source>
</evidence>
<sequence length="19" mass="2236">MANGRVMSAEDLRQEIKTW</sequence>
<dbReference type="Proteomes" id="UP000196027">
    <property type="component" value="Chromosome"/>
</dbReference>
<dbReference type="EMBL" id="CP021425">
    <property type="protein sequence ID" value="ARU57348.1"/>
    <property type="molecule type" value="Genomic_DNA"/>
</dbReference>
<dbReference type="KEGG" id="ome:OLMES_3308"/>
<proteinExistence type="predicted"/>
<keyword evidence="2" id="KW-1185">Reference proteome</keyword>
<accession>A0A1Y0IA07</accession>
<evidence type="ECO:0000313" key="2">
    <source>
        <dbReference type="Proteomes" id="UP000196027"/>
    </source>
</evidence>